<reference evidence="2 3" key="1">
    <citation type="submission" date="2019-11" db="EMBL/GenBank/DDBJ databases">
        <title>Implementation of targeted gown and glove precautions to prevent Staphylococcus aureus acquisition in community-based nursing homes.</title>
        <authorList>
            <person name="Stine O.C."/>
        </authorList>
    </citation>
    <scope>NUCLEOTIDE SEQUENCE [LARGE SCALE GENOMIC DNA]</scope>
    <source>
        <strain evidence="2 3">S_1081.LBCF.DN</strain>
    </source>
</reference>
<dbReference type="PANTHER" id="PTHR46889">
    <property type="entry name" value="TRANSPOSASE INSF FOR INSERTION SEQUENCE IS3B-RELATED"/>
    <property type="match status" value="1"/>
</dbReference>
<dbReference type="PROSITE" id="PS50994">
    <property type="entry name" value="INTEGRASE"/>
    <property type="match status" value="1"/>
</dbReference>
<protein>
    <submittedName>
        <fullName evidence="2">IS3 family transposase</fullName>
    </submittedName>
</protein>
<dbReference type="InterPro" id="IPR012337">
    <property type="entry name" value="RNaseH-like_sf"/>
</dbReference>
<dbReference type="InterPro" id="IPR009057">
    <property type="entry name" value="Homeodomain-like_sf"/>
</dbReference>
<dbReference type="Gene3D" id="3.30.420.10">
    <property type="entry name" value="Ribonuclease H-like superfamily/Ribonuclease H"/>
    <property type="match status" value="1"/>
</dbReference>
<dbReference type="GO" id="GO:0015074">
    <property type="term" value="P:DNA integration"/>
    <property type="evidence" value="ECO:0007669"/>
    <property type="project" value="InterPro"/>
</dbReference>
<dbReference type="Pfam" id="PF13276">
    <property type="entry name" value="HTH_21"/>
    <property type="match status" value="1"/>
</dbReference>
<dbReference type="EMBL" id="WPXC01000023">
    <property type="protein sequence ID" value="MVM11163.1"/>
    <property type="molecule type" value="Genomic_DNA"/>
</dbReference>
<comment type="function">
    <text evidence="1">Involved in the transposition of the insertion sequence.</text>
</comment>
<dbReference type="InterPro" id="IPR048020">
    <property type="entry name" value="Transpos_IS3"/>
</dbReference>
<organism evidence="2 3">
    <name type="scientific">Staphylococcus aureus</name>
    <dbReference type="NCBI Taxonomy" id="1280"/>
    <lineage>
        <taxon>Bacteria</taxon>
        <taxon>Bacillati</taxon>
        <taxon>Bacillota</taxon>
        <taxon>Bacilli</taxon>
        <taxon>Bacillales</taxon>
        <taxon>Staphylococcaceae</taxon>
        <taxon>Staphylococcus</taxon>
    </lineage>
</organism>
<gene>
    <name evidence="2" type="ORF">GO942_10715</name>
</gene>
<dbReference type="Pfam" id="PF00665">
    <property type="entry name" value="rve"/>
    <property type="match status" value="1"/>
</dbReference>
<proteinExistence type="predicted"/>
<dbReference type="SUPFAM" id="SSF53098">
    <property type="entry name" value="Ribonuclease H-like"/>
    <property type="match status" value="1"/>
</dbReference>
<dbReference type="InterPro" id="IPR050900">
    <property type="entry name" value="Transposase_IS3/IS150/IS904"/>
</dbReference>
<name>A0A844RG85_STAAU</name>
<evidence type="ECO:0000313" key="2">
    <source>
        <dbReference type="EMBL" id="MVM11163.1"/>
    </source>
</evidence>
<dbReference type="Pfam" id="PF13518">
    <property type="entry name" value="HTH_28"/>
    <property type="match status" value="1"/>
</dbReference>
<dbReference type="InterPro" id="IPR025948">
    <property type="entry name" value="HTH-like_dom"/>
</dbReference>
<dbReference type="AlphaFoldDB" id="A0A844RG85"/>
<dbReference type="InterPro" id="IPR001584">
    <property type="entry name" value="Integrase_cat-core"/>
</dbReference>
<sequence length="278" mass="32674">MNHTEVFFSMKRASYSVETKYKAVEMKAAGFPTKEIMKELNIRNRTQVKNWWRWYRNGESYRFSQHVGKQYTYGYRKITALINQCYTSPINHKRVQRVMQKHHLNCRVRPKKTTRIGKPYYKTDNLLQRQFKASCPMEVLTTDITYLPFGHSMLYLSSIMDIYNGEIVAYKIDDKQDQRLVNDTLNQIDIPEGCILHSDQGSVYTSYAYYQLCEEKGIIRSMSRKGTPADNAPIESFHSSLKSETFYINNQLNNSNHIVIDIVENTLKTIIIIEFNKN</sequence>
<dbReference type="PANTHER" id="PTHR46889:SF4">
    <property type="entry name" value="TRANSPOSASE INSO FOR INSERTION SEQUENCE ELEMENT IS911B-RELATED"/>
    <property type="match status" value="1"/>
</dbReference>
<dbReference type="InterPro" id="IPR055247">
    <property type="entry name" value="InsJ-like_HTH"/>
</dbReference>
<dbReference type="InterPro" id="IPR036397">
    <property type="entry name" value="RNaseH_sf"/>
</dbReference>
<dbReference type="NCBIfam" id="NF033516">
    <property type="entry name" value="transpos_IS3"/>
    <property type="match status" value="1"/>
</dbReference>
<dbReference type="SUPFAM" id="SSF46689">
    <property type="entry name" value="Homeodomain-like"/>
    <property type="match status" value="1"/>
</dbReference>
<dbReference type="GO" id="GO:0003676">
    <property type="term" value="F:nucleic acid binding"/>
    <property type="evidence" value="ECO:0007669"/>
    <property type="project" value="InterPro"/>
</dbReference>
<dbReference type="Proteomes" id="UP000478867">
    <property type="component" value="Unassembled WGS sequence"/>
</dbReference>
<accession>A0A844RG85</accession>
<evidence type="ECO:0000256" key="1">
    <source>
        <dbReference type="ARBA" id="ARBA00002286"/>
    </source>
</evidence>
<evidence type="ECO:0000313" key="3">
    <source>
        <dbReference type="Proteomes" id="UP000478867"/>
    </source>
</evidence>
<comment type="caution">
    <text evidence="2">The sequence shown here is derived from an EMBL/GenBank/DDBJ whole genome shotgun (WGS) entry which is preliminary data.</text>
</comment>